<dbReference type="EMBL" id="BGPR01002403">
    <property type="protein sequence ID" value="GBM72838.1"/>
    <property type="molecule type" value="Genomic_DNA"/>
</dbReference>
<evidence type="ECO:0000313" key="2">
    <source>
        <dbReference type="Proteomes" id="UP000499080"/>
    </source>
</evidence>
<organism evidence="1 2">
    <name type="scientific">Araneus ventricosus</name>
    <name type="common">Orbweaver spider</name>
    <name type="synonym">Epeira ventricosa</name>
    <dbReference type="NCBI Taxonomy" id="182803"/>
    <lineage>
        <taxon>Eukaryota</taxon>
        <taxon>Metazoa</taxon>
        <taxon>Ecdysozoa</taxon>
        <taxon>Arthropoda</taxon>
        <taxon>Chelicerata</taxon>
        <taxon>Arachnida</taxon>
        <taxon>Araneae</taxon>
        <taxon>Araneomorphae</taxon>
        <taxon>Entelegynae</taxon>
        <taxon>Araneoidea</taxon>
        <taxon>Araneidae</taxon>
        <taxon>Araneus</taxon>
    </lineage>
</organism>
<accession>A0A4Y2I597</accession>
<proteinExistence type="predicted"/>
<gene>
    <name evidence="1" type="ORF">AVEN_17887_1</name>
</gene>
<dbReference type="AlphaFoldDB" id="A0A4Y2I597"/>
<dbReference type="Proteomes" id="UP000499080">
    <property type="component" value="Unassembled WGS sequence"/>
</dbReference>
<protein>
    <submittedName>
        <fullName evidence="1">Uncharacterized protein</fullName>
    </submittedName>
</protein>
<reference evidence="1 2" key="1">
    <citation type="journal article" date="2019" name="Sci. Rep.">
        <title>Orb-weaving spider Araneus ventricosus genome elucidates the spidroin gene catalogue.</title>
        <authorList>
            <person name="Kono N."/>
            <person name="Nakamura H."/>
            <person name="Ohtoshi R."/>
            <person name="Moran D.A.P."/>
            <person name="Shinohara A."/>
            <person name="Yoshida Y."/>
            <person name="Fujiwara M."/>
            <person name="Mori M."/>
            <person name="Tomita M."/>
            <person name="Arakawa K."/>
        </authorList>
    </citation>
    <scope>NUCLEOTIDE SEQUENCE [LARGE SCALE GENOMIC DNA]</scope>
</reference>
<evidence type="ECO:0000313" key="1">
    <source>
        <dbReference type="EMBL" id="GBM72838.1"/>
    </source>
</evidence>
<name>A0A4Y2I597_ARAVE</name>
<comment type="caution">
    <text evidence="1">The sequence shown here is derived from an EMBL/GenBank/DDBJ whole genome shotgun (WGS) entry which is preliminary data.</text>
</comment>
<keyword evidence="2" id="KW-1185">Reference proteome</keyword>
<sequence>MITIKIEIFVIPLGEFSDTLFIKRCLQRVEIGLHRVLKLFVGADVLSSKTCLQLSKKVKVTRCQVSAAPCDRKLPVEIMQESLRLP</sequence>